<organism evidence="2">
    <name type="scientific">Oikopleura dioica</name>
    <name type="common">Tunicate</name>
    <dbReference type="NCBI Taxonomy" id="34765"/>
    <lineage>
        <taxon>Eukaryota</taxon>
        <taxon>Metazoa</taxon>
        <taxon>Chordata</taxon>
        <taxon>Tunicata</taxon>
        <taxon>Appendicularia</taxon>
        <taxon>Copelata</taxon>
        <taxon>Oikopleuridae</taxon>
        <taxon>Oikopleura</taxon>
    </lineage>
</organism>
<proteinExistence type="predicted"/>
<evidence type="ECO:0000313" key="3">
    <source>
        <dbReference type="Proteomes" id="UP000001307"/>
    </source>
</evidence>
<gene>
    <name evidence="2" type="ORF">GSOID_T00015809001</name>
</gene>
<reference evidence="2" key="1">
    <citation type="journal article" date="2010" name="Science">
        <title>Plasticity of animal genome architecture unmasked by rapid evolution of a pelagic tunicate.</title>
        <authorList>
            <person name="Denoeud F."/>
            <person name="Henriet S."/>
            <person name="Mungpakdee S."/>
            <person name="Aury J.M."/>
            <person name="Da Silva C."/>
            <person name="Brinkmann H."/>
            <person name="Mikhaleva J."/>
            <person name="Olsen L.C."/>
            <person name="Jubin C."/>
            <person name="Canestro C."/>
            <person name="Bouquet J.M."/>
            <person name="Danks G."/>
            <person name="Poulain J."/>
            <person name="Campsteijn C."/>
            <person name="Adamski M."/>
            <person name="Cross I."/>
            <person name="Yadetie F."/>
            <person name="Muffato M."/>
            <person name="Louis A."/>
            <person name="Butcher S."/>
            <person name="Tsagkogeorga G."/>
            <person name="Konrad A."/>
            <person name="Singh S."/>
            <person name="Jensen M.F."/>
            <person name="Cong E.H."/>
            <person name="Eikeseth-Otteraa H."/>
            <person name="Noel B."/>
            <person name="Anthouard V."/>
            <person name="Porcel B.M."/>
            <person name="Kachouri-Lafond R."/>
            <person name="Nishino A."/>
            <person name="Ugolini M."/>
            <person name="Chourrout P."/>
            <person name="Nishida H."/>
            <person name="Aasland R."/>
            <person name="Huzurbazar S."/>
            <person name="Westhof E."/>
            <person name="Delsuc F."/>
            <person name="Lehrach H."/>
            <person name="Reinhardt R."/>
            <person name="Weissenbach J."/>
            <person name="Roy S.W."/>
            <person name="Artiguenave F."/>
            <person name="Postlethwait J.H."/>
            <person name="Manak J.R."/>
            <person name="Thompson E.M."/>
            <person name="Jaillon O."/>
            <person name="Du Pasquier L."/>
            <person name="Boudinot P."/>
            <person name="Liberles D.A."/>
            <person name="Volff J.N."/>
            <person name="Philippe H."/>
            <person name="Lenhard B."/>
            <person name="Roest Crollius H."/>
            <person name="Wincker P."/>
            <person name="Chourrout D."/>
        </authorList>
    </citation>
    <scope>NUCLEOTIDE SEQUENCE [LARGE SCALE GENOMIC DNA]</scope>
</reference>
<dbReference type="AlphaFoldDB" id="E4X1Q8"/>
<evidence type="ECO:0000313" key="2">
    <source>
        <dbReference type="EMBL" id="CBY23375.1"/>
    </source>
</evidence>
<name>E4X1Q8_OIKDI</name>
<accession>E4X1Q8</accession>
<feature type="region of interest" description="Disordered" evidence="1">
    <location>
        <begin position="219"/>
        <end position="295"/>
    </location>
</feature>
<protein>
    <submittedName>
        <fullName evidence="2">Uncharacterized protein</fullName>
    </submittedName>
</protein>
<evidence type="ECO:0000256" key="1">
    <source>
        <dbReference type="SAM" id="MobiDB-lite"/>
    </source>
</evidence>
<dbReference type="InParanoid" id="E4X1Q8"/>
<feature type="compositionally biased region" description="Basic and acidic residues" evidence="1">
    <location>
        <begin position="259"/>
        <end position="268"/>
    </location>
</feature>
<feature type="compositionally biased region" description="Basic and acidic residues" evidence="1">
    <location>
        <begin position="219"/>
        <end position="229"/>
    </location>
</feature>
<dbReference type="EMBL" id="FN653021">
    <property type="protein sequence ID" value="CBY23375.1"/>
    <property type="molecule type" value="Genomic_DNA"/>
</dbReference>
<keyword evidence="3" id="KW-1185">Reference proteome</keyword>
<sequence length="295" mass="32459">MTETVASPAVKQNLPAAEEAQEELVYEFENYKDQFYENFVKLKDLKIFNDGSLVCISNEKLVRFPCNISAISIAVPKLNQEFYQAKRTMVQNGFMHSSVDLQLPDFRQEGTSSAETALRIIFQFVFNAKFNVSPMSIKNVAVLAAYLKIDAILESLPAAAEQIGVADFDIEEYKKIGSSLGELKIVGLDKFVNVFGGGQNKKGSKKRAAEVGKAVKKIEPMQKKSKPLEEPIPDENSFVIKDEVPPEQMIAETDAGEETESKIEKEGAEETSGDTEAIAQQTVTNGATDECPADA</sequence>
<dbReference type="Proteomes" id="UP000001307">
    <property type="component" value="Unassembled WGS sequence"/>
</dbReference>
<dbReference type="OrthoDB" id="10466471at2759"/>
<feature type="compositionally biased region" description="Polar residues" evidence="1">
    <location>
        <begin position="278"/>
        <end position="287"/>
    </location>
</feature>